<keyword evidence="8" id="KW-1185">Reference proteome</keyword>
<reference evidence="7 8" key="1">
    <citation type="submission" date="2024-09" db="EMBL/GenBank/DDBJ databases">
        <title>A chromosome-level genome assembly of Gray's grenadier anchovy, Coilia grayii.</title>
        <authorList>
            <person name="Fu Z."/>
        </authorList>
    </citation>
    <scope>NUCLEOTIDE SEQUENCE [LARGE SCALE GENOMIC DNA]</scope>
    <source>
        <strain evidence="7">G4</strain>
        <tissue evidence="7">Muscle</tissue>
    </source>
</reference>
<dbReference type="PIRSF" id="PIRSF036881">
    <property type="entry name" value="PAT"/>
    <property type="match status" value="1"/>
</dbReference>
<dbReference type="PANTHER" id="PTHR14024:SF25">
    <property type="entry name" value="PERILIPIN-2"/>
    <property type="match status" value="1"/>
</dbReference>
<protein>
    <recommendedName>
        <fullName evidence="4">Perilipin</fullName>
    </recommendedName>
</protein>
<evidence type="ECO:0000313" key="8">
    <source>
        <dbReference type="Proteomes" id="UP001591681"/>
    </source>
</evidence>
<organism evidence="7 8">
    <name type="scientific">Coilia grayii</name>
    <name type="common">Gray's grenadier anchovy</name>
    <dbReference type="NCBI Taxonomy" id="363190"/>
    <lineage>
        <taxon>Eukaryota</taxon>
        <taxon>Metazoa</taxon>
        <taxon>Chordata</taxon>
        <taxon>Craniata</taxon>
        <taxon>Vertebrata</taxon>
        <taxon>Euteleostomi</taxon>
        <taxon>Actinopterygii</taxon>
        <taxon>Neopterygii</taxon>
        <taxon>Teleostei</taxon>
        <taxon>Clupei</taxon>
        <taxon>Clupeiformes</taxon>
        <taxon>Clupeoidei</taxon>
        <taxon>Engraulidae</taxon>
        <taxon>Coilinae</taxon>
        <taxon>Coilia</taxon>
    </lineage>
</organism>
<sequence length="432" mass="46533">MSRVASLPLVSSAYDIMSNVYVQTKDQHPYLKTVCEVAELGMKTVTSLAITSALPIIGKLEPQLSIANGLACKGLDKIEKNLPILHQPSEQVMATAKGAVSGAKEVVAVTVSGAKETVSSAMSGVVGRTRGAVQGGVATVTDSRVVRLVSSGVSSAISTSENLVEHYLPLTNQDNKKAPRAVEGFESELESSSYYVRLGSLSSKLRERAYQRAVAKIECAKKNIGDANQEMQEKLRTLVDWRHNRDSPETCDAECIESRTLALARGLSYQLQTTCQGLAATAQDLPQHIQDQVLTITHSAAQVYTSFSQAVAFGDLSDGMLASSRAQLHRLREALDHTMDYLVNNTPLNWLVGPFYQYMEPGKPQSSGGDDAGVGLSVGPSHPHDAKCSVSPPANSTHLQPDVDRKPDYAQICSQGIIACDMKARKLVDYKK</sequence>
<dbReference type="InterPro" id="IPR004279">
    <property type="entry name" value="Perilipin"/>
</dbReference>
<dbReference type="Proteomes" id="UP001591681">
    <property type="component" value="Unassembled WGS sequence"/>
</dbReference>
<keyword evidence="5" id="KW-0175">Coiled coil</keyword>
<dbReference type="EMBL" id="JBHFQA010000022">
    <property type="protein sequence ID" value="KAL2078972.1"/>
    <property type="molecule type" value="Genomic_DNA"/>
</dbReference>
<evidence type="ECO:0000256" key="2">
    <source>
        <dbReference type="ARBA" id="ARBA00006311"/>
    </source>
</evidence>
<dbReference type="SUPFAM" id="SSF109775">
    <property type="entry name" value="Mannose-6-phosphate receptor binding protein 1 (Tip47), C-terminal domain"/>
    <property type="match status" value="1"/>
</dbReference>
<proteinExistence type="inferred from homology"/>
<dbReference type="GO" id="GO:0005811">
    <property type="term" value="C:lipid droplet"/>
    <property type="evidence" value="ECO:0007669"/>
    <property type="project" value="UniProtKB-SubCell"/>
</dbReference>
<evidence type="ECO:0000256" key="3">
    <source>
        <dbReference type="ARBA" id="ARBA00022677"/>
    </source>
</evidence>
<evidence type="ECO:0000256" key="6">
    <source>
        <dbReference type="SAM" id="MobiDB-lite"/>
    </source>
</evidence>
<dbReference type="Gene3D" id="3.30.720.170">
    <property type="entry name" value="Perilipin, alpha-beta domain"/>
    <property type="match status" value="1"/>
</dbReference>
<feature type="region of interest" description="Disordered" evidence="6">
    <location>
        <begin position="362"/>
        <end position="404"/>
    </location>
</feature>
<dbReference type="PANTHER" id="PTHR14024">
    <property type="entry name" value="PERILIPIN"/>
    <property type="match status" value="1"/>
</dbReference>
<dbReference type="Pfam" id="PF03036">
    <property type="entry name" value="Perilipin"/>
    <property type="match status" value="1"/>
</dbReference>
<name>A0ABD1IVX7_9TELE</name>
<comment type="subcellular location">
    <subcellularLocation>
        <location evidence="1">Lipid droplet</location>
    </subcellularLocation>
</comment>
<evidence type="ECO:0000256" key="1">
    <source>
        <dbReference type="ARBA" id="ARBA00004502"/>
    </source>
</evidence>
<dbReference type="Gene3D" id="1.20.120.340">
    <property type="entry name" value="Flagellar protein FliS"/>
    <property type="match status" value="1"/>
</dbReference>
<keyword evidence="3" id="KW-0551">Lipid droplet</keyword>
<feature type="coiled-coil region" evidence="5">
    <location>
        <begin position="210"/>
        <end position="237"/>
    </location>
</feature>
<dbReference type="AlphaFoldDB" id="A0ABD1IVX7"/>
<accession>A0ABD1IVX7</accession>
<comment type="caution">
    <text evidence="7">The sequence shown here is derived from an EMBL/GenBank/DDBJ whole genome shotgun (WGS) entry which is preliminary data.</text>
</comment>
<evidence type="ECO:0000313" key="7">
    <source>
        <dbReference type="EMBL" id="KAL2078972.1"/>
    </source>
</evidence>
<comment type="similarity">
    <text evidence="2 4">Belongs to the perilipin family.</text>
</comment>
<evidence type="ECO:0000256" key="4">
    <source>
        <dbReference type="PIRNR" id="PIRNR036881"/>
    </source>
</evidence>
<gene>
    <name evidence="7" type="ORF">ACEWY4_024716</name>
</gene>
<evidence type="ECO:0000256" key="5">
    <source>
        <dbReference type="SAM" id="Coils"/>
    </source>
</evidence>